<gene>
    <name evidence="2" type="ORF">GCM10007857_06020</name>
</gene>
<dbReference type="EMBL" id="BSOW01000002">
    <property type="protein sequence ID" value="GLR83892.1"/>
    <property type="molecule type" value="Genomic_DNA"/>
</dbReference>
<evidence type="ECO:0000313" key="2">
    <source>
        <dbReference type="EMBL" id="GLR83892.1"/>
    </source>
</evidence>
<protein>
    <submittedName>
        <fullName evidence="2">Uncharacterized protein</fullName>
    </submittedName>
</protein>
<dbReference type="Proteomes" id="UP001156905">
    <property type="component" value="Unassembled WGS sequence"/>
</dbReference>
<proteinExistence type="predicted"/>
<organism evidence="2 3">
    <name type="scientific">Bradyrhizobium iriomotense</name>
    <dbReference type="NCBI Taxonomy" id="441950"/>
    <lineage>
        <taxon>Bacteria</taxon>
        <taxon>Pseudomonadati</taxon>
        <taxon>Pseudomonadota</taxon>
        <taxon>Alphaproteobacteria</taxon>
        <taxon>Hyphomicrobiales</taxon>
        <taxon>Nitrobacteraceae</taxon>
        <taxon>Bradyrhizobium</taxon>
    </lineage>
</organism>
<name>A0ABQ6ANQ7_9BRAD</name>
<evidence type="ECO:0000313" key="3">
    <source>
        <dbReference type="Proteomes" id="UP001156905"/>
    </source>
</evidence>
<reference evidence="3" key="1">
    <citation type="journal article" date="2019" name="Int. J. Syst. Evol. Microbiol.">
        <title>The Global Catalogue of Microorganisms (GCM) 10K type strain sequencing project: providing services to taxonomists for standard genome sequencing and annotation.</title>
        <authorList>
            <consortium name="The Broad Institute Genomics Platform"/>
            <consortium name="The Broad Institute Genome Sequencing Center for Infectious Disease"/>
            <person name="Wu L."/>
            <person name="Ma J."/>
        </authorList>
    </citation>
    <scope>NUCLEOTIDE SEQUENCE [LARGE SCALE GENOMIC DNA]</scope>
    <source>
        <strain evidence="3">NBRC 102520</strain>
    </source>
</reference>
<evidence type="ECO:0000256" key="1">
    <source>
        <dbReference type="SAM" id="MobiDB-lite"/>
    </source>
</evidence>
<keyword evidence="3" id="KW-1185">Reference proteome</keyword>
<comment type="caution">
    <text evidence="2">The sequence shown here is derived from an EMBL/GenBank/DDBJ whole genome shotgun (WGS) entry which is preliminary data.</text>
</comment>
<sequence>MVDLPTPIMPTSTIERPASADRMSGSGELAAGMAASDMDLAQFAAKGGMLGHLYDPQRALARDSCHETANMLDDFIG</sequence>
<accession>A0ABQ6ANQ7</accession>
<feature type="region of interest" description="Disordered" evidence="1">
    <location>
        <begin position="1"/>
        <end position="25"/>
    </location>
</feature>